<dbReference type="PANTHER" id="PTHR10127">
    <property type="entry name" value="DISCOIDIN, CUB, EGF, LAMININ , AND ZINC METALLOPROTEASE DOMAIN CONTAINING"/>
    <property type="match status" value="1"/>
</dbReference>
<proteinExistence type="predicted"/>
<dbReference type="GO" id="GO:0004222">
    <property type="term" value="F:metalloendopeptidase activity"/>
    <property type="evidence" value="ECO:0007669"/>
    <property type="project" value="UniProtKB-UniRule"/>
</dbReference>
<keyword evidence="6" id="KW-1015">Disulfide bond</keyword>
<dbReference type="GO" id="GO:0006508">
    <property type="term" value="P:proteolysis"/>
    <property type="evidence" value="ECO:0007669"/>
    <property type="project" value="UniProtKB-KW"/>
</dbReference>
<dbReference type="PROSITE" id="PS51864">
    <property type="entry name" value="ASTACIN"/>
    <property type="match status" value="1"/>
</dbReference>
<dbReference type="PRINTS" id="PR00480">
    <property type="entry name" value="ASTACIN"/>
</dbReference>
<dbReference type="InterPro" id="IPR001506">
    <property type="entry name" value="Peptidase_M12A"/>
</dbReference>
<feature type="binding site" evidence="7">
    <location>
        <position position="230"/>
    </location>
    <ligand>
        <name>Zn(2+)</name>
        <dbReference type="ChEBI" id="CHEBI:29105"/>
        <note>catalytic</note>
    </ligand>
</feature>
<evidence type="ECO:0000256" key="3">
    <source>
        <dbReference type="ARBA" id="ARBA00022801"/>
    </source>
</evidence>
<evidence type="ECO:0000256" key="6">
    <source>
        <dbReference type="ARBA" id="ARBA00023157"/>
    </source>
</evidence>
<evidence type="ECO:0000313" key="11">
    <source>
        <dbReference type="Proteomes" id="UP000054495"/>
    </source>
</evidence>
<dbReference type="SUPFAM" id="SSF55486">
    <property type="entry name" value="Metalloproteases ('zincins'), catalytic domain"/>
    <property type="match status" value="1"/>
</dbReference>
<feature type="binding site" evidence="7">
    <location>
        <position position="224"/>
    </location>
    <ligand>
        <name>Zn(2+)</name>
        <dbReference type="ChEBI" id="CHEBI:29105"/>
        <note>catalytic</note>
    </ligand>
</feature>
<dbReference type="MEROPS" id="M12.A23"/>
<dbReference type="InterPro" id="IPR024079">
    <property type="entry name" value="MetalloPept_cat_dom_sf"/>
</dbReference>
<dbReference type="CDD" id="cd04280">
    <property type="entry name" value="ZnMc_astacin_like"/>
    <property type="match status" value="1"/>
</dbReference>
<evidence type="ECO:0000256" key="5">
    <source>
        <dbReference type="ARBA" id="ARBA00023049"/>
    </source>
</evidence>
<dbReference type="SMART" id="SM00235">
    <property type="entry name" value="ZnMc"/>
    <property type="match status" value="1"/>
</dbReference>
<evidence type="ECO:0000256" key="4">
    <source>
        <dbReference type="ARBA" id="ARBA00022833"/>
    </source>
</evidence>
<dbReference type="EC" id="3.4.24.-" evidence="8"/>
<feature type="chain" id="PRO_5005115081" description="Metalloendopeptidase" evidence="8">
    <location>
        <begin position="18"/>
        <end position="320"/>
    </location>
</feature>
<keyword evidence="3 7" id="KW-0378">Hydrolase</keyword>
<dbReference type="EMBL" id="KE124816">
    <property type="protein sequence ID" value="EPB78274.1"/>
    <property type="molecule type" value="Genomic_DNA"/>
</dbReference>
<dbReference type="Proteomes" id="UP000054495">
    <property type="component" value="Unassembled WGS sequence"/>
</dbReference>
<dbReference type="AlphaFoldDB" id="A0A0D6M2D7"/>
<gene>
    <name evidence="10" type="ORF">ANCCEY_02658</name>
</gene>
<evidence type="ECO:0000259" key="9">
    <source>
        <dbReference type="PROSITE" id="PS51864"/>
    </source>
</evidence>
<dbReference type="GO" id="GO:0008270">
    <property type="term" value="F:zinc ion binding"/>
    <property type="evidence" value="ECO:0007669"/>
    <property type="project" value="UniProtKB-UniRule"/>
</dbReference>
<organism evidence="10 11">
    <name type="scientific">Ancylostoma ceylanicum</name>
    <dbReference type="NCBI Taxonomy" id="53326"/>
    <lineage>
        <taxon>Eukaryota</taxon>
        <taxon>Metazoa</taxon>
        <taxon>Ecdysozoa</taxon>
        <taxon>Nematoda</taxon>
        <taxon>Chromadorea</taxon>
        <taxon>Rhabditida</taxon>
        <taxon>Rhabditina</taxon>
        <taxon>Rhabditomorpha</taxon>
        <taxon>Strongyloidea</taxon>
        <taxon>Ancylostomatidae</taxon>
        <taxon>Ancylostomatinae</taxon>
        <taxon>Ancylostoma</taxon>
    </lineage>
</organism>
<name>A0A0D6M2D7_9BILA</name>
<feature type="active site" evidence="7">
    <location>
        <position position="221"/>
    </location>
</feature>
<keyword evidence="4 7" id="KW-0862">Zinc</keyword>
<comment type="caution">
    <text evidence="7">Lacks conserved residue(s) required for the propagation of feature annotation.</text>
</comment>
<dbReference type="PANTHER" id="PTHR10127:SF780">
    <property type="entry name" value="METALLOENDOPEPTIDASE"/>
    <property type="match status" value="1"/>
</dbReference>
<dbReference type="InterPro" id="IPR034035">
    <property type="entry name" value="Astacin-like_dom"/>
</dbReference>
<dbReference type="Pfam" id="PF01400">
    <property type="entry name" value="Astacin"/>
    <property type="match status" value="1"/>
</dbReference>
<dbReference type="Gene3D" id="3.40.390.10">
    <property type="entry name" value="Collagenase (Catalytic Domain)"/>
    <property type="match status" value="1"/>
</dbReference>
<keyword evidence="2 7" id="KW-0479">Metal-binding</keyword>
<keyword evidence="11" id="KW-1185">Reference proteome</keyword>
<feature type="binding site" evidence="7">
    <location>
        <position position="220"/>
    </location>
    <ligand>
        <name>Zn(2+)</name>
        <dbReference type="ChEBI" id="CHEBI:29105"/>
        <note>catalytic</note>
    </ligand>
</feature>
<comment type="cofactor">
    <cofactor evidence="7 8">
        <name>Zn(2+)</name>
        <dbReference type="ChEBI" id="CHEBI:29105"/>
    </cofactor>
    <text evidence="7 8">Binds 1 zinc ion per subunit.</text>
</comment>
<keyword evidence="8" id="KW-0732">Signal</keyword>
<evidence type="ECO:0000256" key="1">
    <source>
        <dbReference type="ARBA" id="ARBA00022670"/>
    </source>
</evidence>
<reference evidence="10 11" key="1">
    <citation type="submission" date="2013-05" db="EMBL/GenBank/DDBJ databases">
        <title>Draft genome of the parasitic nematode Anyclostoma ceylanicum.</title>
        <authorList>
            <person name="Mitreva M."/>
        </authorList>
    </citation>
    <scope>NUCLEOTIDE SEQUENCE [LARGE SCALE GENOMIC DNA]</scope>
</reference>
<feature type="signal peptide" evidence="8">
    <location>
        <begin position="1"/>
        <end position="17"/>
    </location>
</feature>
<dbReference type="InterPro" id="IPR006026">
    <property type="entry name" value="Peptidase_Metallo"/>
</dbReference>
<accession>A0A0D6M2D7</accession>
<keyword evidence="5 7" id="KW-0482">Metalloprotease</keyword>
<keyword evidence="1 7" id="KW-0645">Protease</keyword>
<evidence type="ECO:0000256" key="8">
    <source>
        <dbReference type="RuleBase" id="RU361183"/>
    </source>
</evidence>
<evidence type="ECO:0000256" key="7">
    <source>
        <dbReference type="PROSITE-ProRule" id="PRU01211"/>
    </source>
</evidence>
<evidence type="ECO:0000313" key="10">
    <source>
        <dbReference type="EMBL" id="EPB78274.1"/>
    </source>
</evidence>
<evidence type="ECO:0000256" key="2">
    <source>
        <dbReference type="ARBA" id="ARBA00022723"/>
    </source>
</evidence>
<sequence>MLVVCLCASLLAIGASGFGAVPIPNTNAKFVKDLFDDYSEKFLIPEDFINAAEKPGTIISIDGYKSIIDCYEIPVDIPTEAQLDAVQNSQLFEGDIIGMPIVEEQAVRRLHDEPIDIDEASIFGRPYHSALNLVTYPEKLWTDAQVPYMLEEGMTNDQRAAIAQAFDEYKEKTCVRFVPRTDDDFDYIYIKRNVAFGTSPIACPPALACQEASERGIIAHELMHALGFFHEHSRTDRDQYVDINEENIRPGMLRNFEKYPRKIIDPLGMPYDYESVMHYHKLAFSRNGKATIVPKDRKAEVGQRYKLSDVDAKKVVETFA</sequence>
<protein>
    <recommendedName>
        <fullName evidence="8">Metalloendopeptidase</fullName>
        <ecNumber evidence="8">3.4.24.-</ecNumber>
    </recommendedName>
</protein>
<feature type="domain" description="Peptidase M12A" evidence="9">
    <location>
        <begin position="132"/>
        <end position="320"/>
    </location>
</feature>